<gene>
    <name evidence="2" type="ORF">RND81_06G137200</name>
</gene>
<keyword evidence="1" id="KW-0812">Transmembrane</keyword>
<feature type="transmembrane region" description="Helical" evidence="1">
    <location>
        <begin position="78"/>
        <end position="98"/>
    </location>
</feature>
<proteinExistence type="predicted"/>
<evidence type="ECO:0000313" key="2">
    <source>
        <dbReference type="EMBL" id="KAK9715021.1"/>
    </source>
</evidence>
<dbReference type="EMBL" id="JBDFQZ010000006">
    <property type="protein sequence ID" value="KAK9715021.1"/>
    <property type="molecule type" value="Genomic_DNA"/>
</dbReference>
<organism evidence="2 3">
    <name type="scientific">Saponaria officinalis</name>
    <name type="common">Common soapwort</name>
    <name type="synonym">Lychnis saponaria</name>
    <dbReference type="NCBI Taxonomy" id="3572"/>
    <lineage>
        <taxon>Eukaryota</taxon>
        <taxon>Viridiplantae</taxon>
        <taxon>Streptophyta</taxon>
        <taxon>Embryophyta</taxon>
        <taxon>Tracheophyta</taxon>
        <taxon>Spermatophyta</taxon>
        <taxon>Magnoliopsida</taxon>
        <taxon>eudicotyledons</taxon>
        <taxon>Gunneridae</taxon>
        <taxon>Pentapetalae</taxon>
        <taxon>Caryophyllales</taxon>
        <taxon>Caryophyllaceae</taxon>
        <taxon>Caryophylleae</taxon>
        <taxon>Saponaria</taxon>
    </lineage>
</organism>
<evidence type="ECO:0000313" key="3">
    <source>
        <dbReference type="Proteomes" id="UP001443914"/>
    </source>
</evidence>
<evidence type="ECO:0000256" key="1">
    <source>
        <dbReference type="SAM" id="Phobius"/>
    </source>
</evidence>
<keyword evidence="1" id="KW-1133">Transmembrane helix</keyword>
<keyword evidence="3" id="KW-1185">Reference proteome</keyword>
<sequence>MGRGKETSNIFILLKKKKKFSFLKKTDLLKNKQRMFHYYYTGMYDIIRNKDTISLSRINTNTFGTEAKTQIGSDTTVGITNLIMVLVLAACAVLRPLASTRRVQ</sequence>
<name>A0AAW1K5Q1_SAPOF</name>
<reference evidence="2" key="1">
    <citation type="submission" date="2024-03" db="EMBL/GenBank/DDBJ databases">
        <title>WGS assembly of Saponaria officinalis var. Norfolk2.</title>
        <authorList>
            <person name="Jenkins J."/>
            <person name="Shu S."/>
            <person name="Grimwood J."/>
            <person name="Barry K."/>
            <person name="Goodstein D."/>
            <person name="Schmutz J."/>
            <person name="Leebens-Mack J."/>
            <person name="Osbourn A."/>
        </authorList>
    </citation>
    <scope>NUCLEOTIDE SEQUENCE [LARGE SCALE GENOMIC DNA]</scope>
    <source>
        <strain evidence="2">JIC</strain>
    </source>
</reference>
<protein>
    <submittedName>
        <fullName evidence="2">Uncharacterized protein</fullName>
    </submittedName>
</protein>
<accession>A0AAW1K5Q1</accession>
<keyword evidence="1" id="KW-0472">Membrane</keyword>
<dbReference type="Proteomes" id="UP001443914">
    <property type="component" value="Unassembled WGS sequence"/>
</dbReference>
<dbReference type="AlphaFoldDB" id="A0AAW1K5Q1"/>
<comment type="caution">
    <text evidence="2">The sequence shown here is derived from an EMBL/GenBank/DDBJ whole genome shotgun (WGS) entry which is preliminary data.</text>
</comment>